<dbReference type="SUPFAM" id="SSF56112">
    <property type="entry name" value="Protein kinase-like (PK-like)"/>
    <property type="match status" value="1"/>
</dbReference>
<dbReference type="OrthoDB" id="5584477at2759"/>
<dbReference type="InterPro" id="IPR000719">
    <property type="entry name" value="Prot_kinase_dom"/>
</dbReference>
<keyword evidence="3" id="KW-1185">Reference proteome</keyword>
<dbReference type="Gene3D" id="1.10.510.10">
    <property type="entry name" value="Transferase(Phosphotransferase) domain 1"/>
    <property type="match status" value="1"/>
</dbReference>
<reference evidence="2 3" key="1">
    <citation type="journal article" date="2018" name="Nat. Ecol. Evol.">
        <title>Pezizomycetes genomes reveal the molecular basis of ectomycorrhizal truffle lifestyle.</title>
        <authorList>
            <person name="Murat C."/>
            <person name="Payen T."/>
            <person name="Noel B."/>
            <person name="Kuo A."/>
            <person name="Morin E."/>
            <person name="Chen J."/>
            <person name="Kohler A."/>
            <person name="Krizsan K."/>
            <person name="Balestrini R."/>
            <person name="Da Silva C."/>
            <person name="Montanini B."/>
            <person name="Hainaut M."/>
            <person name="Levati E."/>
            <person name="Barry K.W."/>
            <person name="Belfiori B."/>
            <person name="Cichocki N."/>
            <person name="Clum A."/>
            <person name="Dockter R.B."/>
            <person name="Fauchery L."/>
            <person name="Guy J."/>
            <person name="Iotti M."/>
            <person name="Le Tacon F."/>
            <person name="Lindquist E.A."/>
            <person name="Lipzen A."/>
            <person name="Malagnac F."/>
            <person name="Mello A."/>
            <person name="Molinier V."/>
            <person name="Miyauchi S."/>
            <person name="Poulain J."/>
            <person name="Riccioni C."/>
            <person name="Rubini A."/>
            <person name="Sitrit Y."/>
            <person name="Splivallo R."/>
            <person name="Traeger S."/>
            <person name="Wang M."/>
            <person name="Zifcakova L."/>
            <person name="Wipf D."/>
            <person name="Zambonelli A."/>
            <person name="Paolocci F."/>
            <person name="Nowrousian M."/>
            <person name="Ottonello S."/>
            <person name="Baldrian P."/>
            <person name="Spatafora J.W."/>
            <person name="Henrissat B."/>
            <person name="Nagy L.G."/>
            <person name="Aury J.M."/>
            <person name="Wincker P."/>
            <person name="Grigoriev I.V."/>
            <person name="Bonfante P."/>
            <person name="Martin F.M."/>
        </authorList>
    </citation>
    <scope>NUCLEOTIDE SEQUENCE [LARGE SCALE GENOMIC DNA]</scope>
    <source>
        <strain evidence="2 3">ATCC MYA-4762</strain>
    </source>
</reference>
<dbReference type="PROSITE" id="PS50011">
    <property type="entry name" value="PROTEIN_KINASE_DOM"/>
    <property type="match status" value="1"/>
</dbReference>
<protein>
    <recommendedName>
        <fullName evidence="1">Protein kinase domain-containing protein</fullName>
    </recommendedName>
</protein>
<dbReference type="InParanoid" id="A0A3N4L715"/>
<dbReference type="PANTHER" id="PTHR38248:SF2">
    <property type="entry name" value="FUNK1 11"/>
    <property type="match status" value="1"/>
</dbReference>
<proteinExistence type="predicted"/>
<dbReference type="Pfam" id="PF17667">
    <property type="entry name" value="Pkinase_fungal"/>
    <property type="match status" value="1"/>
</dbReference>
<sequence>IAHSLLTAVIGHASLYFDTKILHCDLSPNNIISYLHAMQISLTGFPVCQPGTQVYGSLIDLDYAVDTTSSGSCGATDRTGTYPFIAINILRGREPHRYRHDIESLLYVLLW</sequence>
<dbReference type="PANTHER" id="PTHR38248">
    <property type="entry name" value="FUNK1 6"/>
    <property type="match status" value="1"/>
</dbReference>
<dbReference type="STRING" id="1051890.A0A3N4L715"/>
<dbReference type="GO" id="GO:0004672">
    <property type="term" value="F:protein kinase activity"/>
    <property type="evidence" value="ECO:0007669"/>
    <property type="project" value="InterPro"/>
</dbReference>
<dbReference type="InterPro" id="IPR040976">
    <property type="entry name" value="Pkinase_fungal"/>
</dbReference>
<evidence type="ECO:0000313" key="3">
    <source>
        <dbReference type="Proteomes" id="UP000267821"/>
    </source>
</evidence>
<name>A0A3N4L715_9PEZI</name>
<dbReference type="AlphaFoldDB" id="A0A3N4L715"/>
<dbReference type="EMBL" id="ML121615">
    <property type="protein sequence ID" value="RPB18690.1"/>
    <property type="molecule type" value="Genomic_DNA"/>
</dbReference>
<feature type="non-terminal residue" evidence="2">
    <location>
        <position position="1"/>
    </location>
</feature>
<dbReference type="Proteomes" id="UP000267821">
    <property type="component" value="Unassembled WGS sequence"/>
</dbReference>
<dbReference type="InterPro" id="IPR011009">
    <property type="entry name" value="Kinase-like_dom_sf"/>
</dbReference>
<accession>A0A3N4L715</accession>
<feature type="non-terminal residue" evidence="2">
    <location>
        <position position="111"/>
    </location>
</feature>
<evidence type="ECO:0000313" key="2">
    <source>
        <dbReference type="EMBL" id="RPB18690.1"/>
    </source>
</evidence>
<dbReference type="GO" id="GO:0005524">
    <property type="term" value="F:ATP binding"/>
    <property type="evidence" value="ECO:0007669"/>
    <property type="project" value="InterPro"/>
</dbReference>
<organism evidence="2 3">
    <name type="scientific">Terfezia boudieri ATCC MYA-4762</name>
    <dbReference type="NCBI Taxonomy" id="1051890"/>
    <lineage>
        <taxon>Eukaryota</taxon>
        <taxon>Fungi</taxon>
        <taxon>Dikarya</taxon>
        <taxon>Ascomycota</taxon>
        <taxon>Pezizomycotina</taxon>
        <taxon>Pezizomycetes</taxon>
        <taxon>Pezizales</taxon>
        <taxon>Pezizaceae</taxon>
        <taxon>Terfezia</taxon>
    </lineage>
</organism>
<evidence type="ECO:0000259" key="1">
    <source>
        <dbReference type="PROSITE" id="PS50011"/>
    </source>
</evidence>
<feature type="domain" description="Protein kinase" evidence="1">
    <location>
        <begin position="1"/>
        <end position="111"/>
    </location>
</feature>
<gene>
    <name evidence="2" type="ORF">L211DRAFT_747477</name>
</gene>